<comment type="caution">
    <text evidence="7">The sequence shown here is derived from an EMBL/GenBank/DDBJ whole genome shotgun (WGS) entry which is preliminary data.</text>
</comment>
<name>A0A4Z1IEZ1_9HELO</name>
<evidence type="ECO:0000313" key="8">
    <source>
        <dbReference type="Proteomes" id="UP000297527"/>
    </source>
</evidence>
<keyword evidence="4" id="KW-0804">Transcription</keyword>
<dbReference type="OrthoDB" id="5423818at2759"/>
<dbReference type="GO" id="GO:0008270">
    <property type="term" value="F:zinc ion binding"/>
    <property type="evidence" value="ECO:0007669"/>
    <property type="project" value="InterPro"/>
</dbReference>
<dbReference type="SUPFAM" id="SSF57701">
    <property type="entry name" value="Zn2/Cys6 DNA-binding domain"/>
    <property type="match status" value="1"/>
</dbReference>
<evidence type="ECO:0000259" key="6">
    <source>
        <dbReference type="PROSITE" id="PS50048"/>
    </source>
</evidence>
<accession>A0A4Z1IEZ1</accession>
<dbReference type="Proteomes" id="UP000297527">
    <property type="component" value="Unassembled WGS sequence"/>
</dbReference>
<dbReference type="Gene3D" id="4.10.240.10">
    <property type="entry name" value="Zn(2)-C6 fungal-type DNA-binding domain"/>
    <property type="match status" value="1"/>
</dbReference>
<feature type="domain" description="Zn(2)-C6 fungal-type" evidence="6">
    <location>
        <begin position="48"/>
        <end position="78"/>
    </location>
</feature>
<evidence type="ECO:0000256" key="4">
    <source>
        <dbReference type="ARBA" id="ARBA00023163"/>
    </source>
</evidence>
<sequence length="481" mass="54293">MESNPSPSEIFTCSICGKDCGNKKSQLRHISYCKRVKSRGGVRSRKRACSACTKAKTQCDLIHPSCSRCLKKSLGCIYEGPHLPRGKILEPEVNNYADIGADQIEEVSLILSSSQDVTAPVLPNIHEASLVSNPLQISDVIAEDTLNLELPNENWNLDIEEFISEHMDISVFSKPTRYSPRLLPIDPSSIFASYQPKDSGPYYRLYNQPVPNAPKAFVIRKLSNNQFSLNRSYILCTLPTYPSMLLPSNDDGLPPFIHPHFNSRKALPAPLATCAVLIQWISMKNEDNVLFIWGCIRMEIDRICAQYTTYNSEDSVAALHAITIYFLLRISEDNEKATNFDVPLISAMIKVSMHVAHFAEDLQNEGVPSWKEWALAESTRRTIIILFFIDLFFDVSSSVPEYRCDENRLKYMTLPCSRKLWRATTNEAWENEYANSMRGIQLTYGDLINSRTKPEDRTLDGWLSQLDDFGILVLAAASLAS</sequence>
<protein>
    <recommendedName>
        <fullName evidence="6">Zn(2)-C6 fungal-type domain-containing protein</fullName>
    </recommendedName>
</protein>
<evidence type="ECO:0000313" key="7">
    <source>
        <dbReference type="EMBL" id="TGO55353.1"/>
    </source>
</evidence>
<evidence type="ECO:0000256" key="5">
    <source>
        <dbReference type="ARBA" id="ARBA00023242"/>
    </source>
</evidence>
<reference evidence="7 8" key="1">
    <citation type="submission" date="2017-12" db="EMBL/GenBank/DDBJ databases">
        <title>Comparative genomics of Botrytis spp.</title>
        <authorList>
            <person name="Valero-Jimenez C.A."/>
            <person name="Tapia P."/>
            <person name="Veloso J."/>
            <person name="Silva-Moreno E."/>
            <person name="Staats M."/>
            <person name="Valdes J.H."/>
            <person name="Van Kan J.A.L."/>
        </authorList>
    </citation>
    <scope>NUCLEOTIDE SEQUENCE [LARGE SCALE GENOMIC DNA]</scope>
    <source>
        <strain evidence="7 8">MUCL11595</strain>
    </source>
</reference>
<dbReference type="AlphaFoldDB" id="A0A4Z1IEZ1"/>
<gene>
    <name evidence="7" type="ORF">BCON_0093g00260</name>
</gene>
<keyword evidence="8" id="KW-1185">Reference proteome</keyword>
<dbReference type="InterPro" id="IPR001138">
    <property type="entry name" value="Zn2Cys6_DnaBD"/>
</dbReference>
<dbReference type="PANTHER" id="PTHR47660">
    <property type="entry name" value="TRANSCRIPTION FACTOR WITH C2H2 AND ZN(2)-CYS(6) DNA BINDING DOMAIN (EUROFUNG)-RELATED-RELATED"/>
    <property type="match status" value="1"/>
</dbReference>
<dbReference type="PROSITE" id="PS00463">
    <property type="entry name" value="ZN2_CY6_FUNGAL_1"/>
    <property type="match status" value="1"/>
</dbReference>
<dbReference type="SMART" id="SM00066">
    <property type="entry name" value="GAL4"/>
    <property type="match status" value="1"/>
</dbReference>
<organism evidence="7 8">
    <name type="scientific">Botryotinia convoluta</name>
    <dbReference type="NCBI Taxonomy" id="54673"/>
    <lineage>
        <taxon>Eukaryota</taxon>
        <taxon>Fungi</taxon>
        <taxon>Dikarya</taxon>
        <taxon>Ascomycota</taxon>
        <taxon>Pezizomycotina</taxon>
        <taxon>Leotiomycetes</taxon>
        <taxon>Helotiales</taxon>
        <taxon>Sclerotiniaceae</taxon>
        <taxon>Botryotinia</taxon>
    </lineage>
</organism>
<dbReference type="PANTHER" id="PTHR47660:SF3">
    <property type="entry name" value="FINGER DOMAIN PROTEIN, PUTATIVE (AFU_ORTHOLOGUE AFUA_4G03310)-RELATED"/>
    <property type="match status" value="1"/>
</dbReference>
<dbReference type="CDD" id="cd00067">
    <property type="entry name" value="GAL4"/>
    <property type="match status" value="1"/>
</dbReference>
<keyword evidence="1" id="KW-0479">Metal-binding</keyword>
<evidence type="ECO:0000256" key="1">
    <source>
        <dbReference type="ARBA" id="ARBA00022723"/>
    </source>
</evidence>
<proteinExistence type="predicted"/>
<evidence type="ECO:0000256" key="3">
    <source>
        <dbReference type="ARBA" id="ARBA00023015"/>
    </source>
</evidence>
<keyword evidence="5" id="KW-0539">Nucleus</keyword>
<dbReference type="InterPro" id="IPR036864">
    <property type="entry name" value="Zn2-C6_fun-type_DNA-bd_sf"/>
</dbReference>
<dbReference type="EMBL" id="PQXN01000093">
    <property type="protein sequence ID" value="TGO55353.1"/>
    <property type="molecule type" value="Genomic_DNA"/>
</dbReference>
<dbReference type="GO" id="GO:0000981">
    <property type="term" value="F:DNA-binding transcription factor activity, RNA polymerase II-specific"/>
    <property type="evidence" value="ECO:0007669"/>
    <property type="project" value="InterPro"/>
</dbReference>
<keyword evidence="2" id="KW-0862">Zinc</keyword>
<evidence type="ECO:0000256" key="2">
    <source>
        <dbReference type="ARBA" id="ARBA00022833"/>
    </source>
</evidence>
<keyword evidence="3" id="KW-0805">Transcription regulation</keyword>
<dbReference type="PROSITE" id="PS50048">
    <property type="entry name" value="ZN2_CY6_FUNGAL_2"/>
    <property type="match status" value="1"/>
</dbReference>
<dbReference type="Pfam" id="PF00172">
    <property type="entry name" value="Zn_clus"/>
    <property type="match status" value="1"/>
</dbReference>